<dbReference type="NCBIfam" id="NF004128">
    <property type="entry name" value="PRK05618.1-2"/>
    <property type="match status" value="1"/>
</dbReference>
<dbReference type="InterPro" id="IPR037121">
    <property type="entry name" value="Ribosomal_bL25_C"/>
</dbReference>
<gene>
    <name evidence="5" type="primary">rplY</name>
    <name evidence="5" type="synonym">ctc</name>
    <name evidence="9" type="ORF">SAMN04488004_10745</name>
</gene>
<keyword evidence="4 5" id="KW-0687">Ribonucleoprotein</keyword>
<evidence type="ECO:0000256" key="4">
    <source>
        <dbReference type="ARBA" id="ARBA00023274"/>
    </source>
</evidence>
<dbReference type="AlphaFoldDB" id="A0A1I4EPS7"/>
<organism evidence="9 10">
    <name type="scientific">Loktanella salsilacus</name>
    <dbReference type="NCBI Taxonomy" id="195913"/>
    <lineage>
        <taxon>Bacteria</taxon>
        <taxon>Pseudomonadati</taxon>
        <taxon>Pseudomonadota</taxon>
        <taxon>Alphaproteobacteria</taxon>
        <taxon>Rhodobacterales</taxon>
        <taxon>Roseobacteraceae</taxon>
        <taxon>Loktanella</taxon>
    </lineage>
</organism>
<dbReference type="Proteomes" id="UP000199550">
    <property type="component" value="Unassembled WGS sequence"/>
</dbReference>
<evidence type="ECO:0000256" key="2">
    <source>
        <dbReference type="ARBA" id="ARBA00022884"/>
    </source>
</evidence>
<dbReference type="GeneID" id="97890349"/>
<feature type="domain" description="Large ribosomal subunit protein bL25 L25" evidence="7">
    <location>
        <begin position="8"/>
        <end position="96"/>
    </location>
</feature>
<keyword evidence="2 5" id="KW-0694">RNA-binding</keyword>
<dbReference type="InterPro" id="IPR020930">
    <property type="entry name" value="Ribosomal_uL5_bac-type"/>
</dbReference>
<dbReference type="PANTHER" id="PTHR33284:SF1">
    <property type="entry name" value="RIBOSOMAL PROTEIN L25_GLN-TRNA SYNTHETASE, ANTI-CODON-BINDING DOMAIN-CONTAINING PROTEIN"/>
    <property type="match status" value="1"/>
</dbReference>
<accession>A0A1I4EPS7</accession>
<evidence type="ECO:0000259" key="8">
    <source>
        <dbReference type="Pfam" id="PF14693"/>
    </source>
</evidence>
<dbReference type="SUPFAM" id="SSF50715">
    <property type="entry name" value="Ribosomal protein L25-like"/>
    <property type="match status" value="1"/>
</dbReference>
<dbReference type="Gene3D" id="2.40.240.10">
    <property type="entry name" value="Ribosomal Protein L25, Chain P"/>
    <property type="match status" value="1"/>
</dbReference>
<dbReference type="CDD" id="cd00495">
    <property type="entry name" value="Ribosomal_L25_TL5_CTC"/>
    <property type="match status" value="1"/>
</dbReference>
<dbReference type="GO" id="GO:0006412">
    <property type="term" value="P:translation"/>
    <property type="evidence" value="ECO:0007669"/>
    <property type="project" value="UniProtKB-UniRule"/>
</dbReference>
<dbReference type="NCBIfam" id="NF004612">
    <property type="entry name" value="PRK05943.1"/>
    <property type="match status" value="1"/>
</dbReference>
<evidence type="ECO:0000313" key="9">
    <source>
        <dbReference type="EMBL" id="SFL06517.1"/>
    </source>
</evidence>
<evidence type="ECO:0000256" key="1">
    <source>
        <dbReference type="ARBA" id="ARBA00022730"/>
    </source>
</evidence>
<evidence type="ECO:0000256" key="3">
    <source>
        <dbReference type="ARBA" id="ARBA00022980"/>
    </source>
</evidence>
<name>A0A1I4EPS7_9RHOB</name>
<dbReference type="GO" id="GO:0003735">
    <property type="term" value="F:structural constituent of ribosome"/>
    <property type="evidence" value="ECO:0007669"/>
    <property type="project" value="InterPro"/>
</dbReference>
<dbReference type="InterPro" id="IPR029751">
    <property type="entry name" value="Ribosomal_L25_dom"/>
</dbReference>
<dbReference type="RefSeq" id="WP_090187896.1">
    <property type="nucleotide sequence ID" value="NZ_CAXIDI010000004.1"/>
</dbReference>
<dbReference type="OrthoDB" id="9806411at2"/>
<proteinExistence type="inferred from homology"/>
<dbReference type="InterPro" id="IPR020056">
    <property type="entry name" value="Rbsml_bL25/Gln-tRNA_synth_N"/>
</dbReference>
<dbReference type="GO" id="GO:0022625">
    <property type="term" value="C:cytosolic large ribosomal subunit"/>
    <property type="evidence" value="ECO:0007669"/>
    <property type="project" value="TreeGrafter"/>
</dbReference>
<dbReference type="EMBL" id="FOTF01000007">
    <property type="protein sequence ID" value="SFL06517.1"/>
    <property type="molecule type" value="Genomic_DNA"/>
</dbReference>
<protein>
    <recommendedName>
        <fullName evidence="5">Large ribosomal subunit protein bL25</fullName>
    </recommendedName>
    <alternativeName>
        <fullName evidence="5">General stress protein CTC</fullName>
    </alternativeName>
</protein>
<dbReference type="InterPro" id="IPR020057">
    <property type="entry name" value="Ribosomal_bL25_b-dom"/>
</dbReference>
<dbReference type="NCBIfam" id="TIGR00731">
    <property type="entry name" value="bL25_bact_ctc"/>
    <property type="match status" value="1"/>
</dbReference>
<reference evidence="9 10" key="1">
    <citation type="submission" date="2016-10" db="EMBL/GenBank/DDBJ databases">
        <authorList>
            <person name="de Groot N.N."/>
        </authorList>
    </citation>
    <scope>NUCLEOTIDE SEQUENCE [LARGE SCALE GENOMIC DNA]</scope>
    <source>
        <strain evidence="9 10">DSM 16199</strain>
    </source>
</reference>
<keyword evidence="1 5" id="KW-0699">rRNA-binding</keyword>
<dbReference type="PANTHER" id="PTHR33284">
    <property type="entry name" value="RIBOSOMAL PROTEIN L25/GLN-TRNA SYNTHETASE, ANTI-CODON-BINDING DOMAIN-CONTAINING PROTEIN"/>
    <property type="match status" value="1"/>
</dbReference>
<dbReference type="InterPro" id="IPR001021">
    <property type="entry name" value="Ribosomal_bL25_long"/>
</dbReference>
<dbReference type="GO" id="GO:0008097">
    <property type="term" value="F:5S rRNA binding"/>
    <property type="evidence" value="ECO:0007669"/>
    <property type="project" value="InterPro"/>
</dbReference>
<keyword evidence="10" id="KW-1185">Reference proteome</keyword>
<keyword evidence="3 5" id="KW-0689">Ribosomal protein</keyword>
<comment type="similarity">
    <text evidence="5">Belongs to the bacterial ribosomal protein bL25 family. CTC subfamily.</text>
</comment>
<dbReference type="HAMAP" id="MF_01334">
    <property type="entry name" value="Ribosomal_bL25_CTC"/>
    <property type="match status" value="1"/>
</dbReference>
<feature type="region of interest" description="Disordered" evidence="6">
    <location>
        <begin position="194"/>
        <end position="214"/>
    </location>
</feature>
<dbReference type="STRING" id="195913.SAMN04488004_10745"/>
<dbReference type="InterPro" id="IPR011035">
    <property type="entry name" value="Ribosomal_bL25/Gln-tRNA_synth"/>
</dbReference>
<comment type="subunit">
    <text evidence="5">Part of the 50S ribosomal subunit; part of the 5S rRNA/L5/L18/L25 subcomplex. Contacts the 5S rRNA. Binds to the 5S rRNA independently of L5 and L18.</text>
</comment>
<evidence type="ECO:0000256" key="5">
    <source>
        <dbReference type="HAMAP-Rule" id="MF_01334"/>
    </source>
</evidence>
<sequence>MADKIPDLHAEVRAGTGKGAARTARRNGMVPGVVYGGGVDPVALQLDFNKLLTRLRKGRFMSTLFNLKVEGHDDVRVICRGVQRHVVKDLPTHIDFMRLKRTSRVNIFLPVEFINEEECKALKSGGGTLTVVRNEVEMNVLAGEIPDHLTIDLAGRAMGDTIHFSDVQLPEGAKPVISDRDFVIANIAAPKTMTADDEDDVAADEVPATEVDGE</sequence>
<evidence type="ECO:0000256" key="6">
    <source>
        <dbReference type="SAM" id="MobiDB-lite"/>
    </source>
</evidence>
<evidence type="ECO:0000259" key="7">
    <source>
        <dbReference type="Pfam" id="PF01386"/>
    </source>
</evidence>
<dbReference type="Pfam" id="PF14693">
    <property type="entry name" value="Ribosomal_TL5_C"/>
    <property type="match status" value="1"/>
</dbReference>
<dbReference type="Pfam" id="PF01386">
    <property type="entry name" value="Ribosomal_L25p"/>
    <property type="match status" value="1"/>
</dbReference>
<feature type="domain" description="Large ribosomal subunit protein bL25 beta" evidence="8">
    <location>
        <begin position="105"/>
        <end position="191"/>
    </location>
</feature>
<feature type="compositionally biased region" description="Low complexity" evidence="6">
    <location>
        <begin position="204"/>
        <end position="214"/>
    </location>
</feature>
<comment type="function">
    <text evidence="5">This is one of the proteins that binds to the 5S RNA in the ribosome where it forms part of the central protuberance.</text>
</comment>
<evidence type="ECO:0000313" key="10">
    <source>
        <dbReference type="Proteomes" id="UP000199550"/>
    </source>
</evidence>
<dbReference type="Gene3D" id="2.170.120.20">
    <property type="entry name" value="Ribosomal protein L25, beta domain"/>
    <property type="match status" value="1"/>
</dbReference>